<sequence>MRLVDYLDKGASLGPDAACLTTDGETLSYAEVQQLSYRIAGALEATGVRPGGKVAILSANDPIAFSCVFGISRAGAIWCPINPRNEAAENRELLDQFDCQVLIYQSAFAPLVDRIRDSLPKVHTFVCLDGEPADSGPDPHPSGRRIVGWDAFCGGASQPAPDLTDPDDLAMIVGTGGTTGRPKGVMLGNANLETMTALTLMGYPFGERPVYLALAPLTHAAGVLCFPVLASGGEIVIMRVPDVHAFLELIPRHGVTHTFLPPTLIYMVLAAPELDSTDLSSLRCFWYGAAPMSVARLEEALQRIGPVMAQLFGQTEAPMMISILPPTAHFDAEGNIARSRLSSAGRPSPLVTVAIMSPDGGLLPSGERGEIVVRGSLVMRGYYRNPDATAAASAYGWHHTGDIGYLDGDGYLYIVDRAKDMIITGGFNVYSTEVEQALMAHTDVQDCAVVGQPDEKWGERVVAVVQLQPGSLVGPEELIAFAKTRIGSVKAPKQVLVWHDLPRSKVGKVVKPEIKARLATG</sequence>
<protein>
    <submittedName>
        <fullName evidence="3">Acyl-CoA synthetase (AMP-forming)/AMP-acid ligase II</fullName>
    </submittedName>
</protein>
<dbReference type="PANTHER" id="PTHR43767">
    <property type="entry name" value="LONG-CHAIN-FATTY-ACID--COA LIGASE"/>
    <property type="match status" value="1"/>
</dbReference>
<dbReference type="InterPro" id="IPR020845">
    <property type="entry name" value="AMP-binding_CS"/>
</dbReference>
<dbReference type="InterPro" id="IPR025110">
    <property type="entry name" value="AMP-bd_C"/>
</dbReference>
<dbReference type="PROSITE" id="PS00455">
    <property type="entry name" value="AMP_BINDING"/>
    <property type="match status" value="1"/>
</dbReference>
<reference evidence="3 4" key="1">
    <citation type="journal article" date="2015" name="Stand. Genomic Sci.">
        <title>Genomic Encyclopedia of Bacterial and Archaeal Type Strains, Phase III: the genomes of soil and plant-associated and newly described type strains.</title>
        <authorList>
            <person name="Whitman W.B."/>
            <person name="Woyke T."/>
            <person name="Klenk H.P."/>
            <person name="Zhou Y."/>
            <person name="Lilburn T.G."/>
            <person name="Beck B.J."/>
            <person name="De Vos P."/>
            <person name="Vandamme P."/>
            <person name="Eisen J.A."/>
            <person name="Garrity G."/>
            <person name="Hugenholtz P."/>
            <person name="Kyrpides N.C."/>
        </authorList>
    </citation>
    <scope>NUCLEOTIDE SEQUENCE [LARGE SCALE GENOMIC DNA]</scope>
    <source>
        <strain evidence="3 4">VKM Ac-2540</strain>
    </source>
</reference>
<dbReference type="InterPro" id="IPR000873">
    <property type="entry name" value="AMP-dep_synth/lig_dom"/>
</dbReference>
<dbReference type="Proteomes" id="UP000292027">
    <property type="component" value="Unassembled WGS sequence"/>
</dbReference>
<dbReference type="Pfam" id="PF00501">
    <property type="entry name" value="AMP-binding"/>
    <property type="match status" value="1"/>
</dbReference>
<proteinExistence type="predicted"/>
<evidence type="ECO:0000259" key="1">
    <source>
        <dbReference type="Pfam" id="PF00501"/>
    </source>
</evidence>
<keyword evidence="3" id="KW-0436">Ligase</keyword>
<dbReference type="EMBL" id="SHKR01000011">
    <property type="protein sequence ID" value="RZU18648.1"/>
    <property type="molecule type" value="Genomic_DNA"/>
</dbReference>
<dbReference type="Gene3D" id="3.40.50.12780">
    <property type="entry name" value="N-terminal domain of ligase-like"/>
    <property type="match status" value="1"/>
</dbReference>
<dbReference type="OrthoDB" id="9803968at2"/>
<dbReference type="AlphaFoldDB" id="A0A4Q7X6S9"/>
<keyword evidence="4" id="KW-1185">Reference proteome</keyword>
<dbReference type="SUPFAM" id="SSF56801">
    <property type="entry name" value="Acetyl-CoA synthetase-like"/>
    <property type="match status" value="1"/>
</dbReference>
<dbReference type="Pfam" id="PF13193">
    <property type="entry name" value="AMP-binding_C"/>
    <property type="match status" value="1"/>
</dbReference>
<evidence type="ECO:0000313" key="4">
    <source>
        <dbReference type="Proteomes" id="UP000292027"/>
    </source>
</evidence>
<feature type="domain" description="AMP-dependent synthetase/ligase" evidence="1">
    <location>
        <begin position="11"/>
        <end position="383"/>
    </location>
</feature>
<dbReference type="Gene3D" id="3.30.300.30">
    <property type="match status" value="1"/>
</dbReference>
<evidence type="ECO:0000313" key="3">
    <source>
        <dbReference type="EMBL" id="RZU18648.1"/>
    </source>
</evidence>
<dbReference type="InterPro" id="IPR042099">
    <property type="entry name" value="ANL_N_sf"/>
</dbReference>
<evidence type="ECO:0000259" key="2">
    <source>
        <dbReference type="Pfam" id="PF13193"/>
    </source>
</evidence>
<dbReference type="RefSeq" id="WP_130439892.1">
    <property type="nucleotide sequence ID" value="NZ_SHKR01000011.1"/>
</dbReference>
<organism evidence="3 4">
    <name type="scientific">Kribbella rubisoli</name>
    <dbReference type="NCBI Taxonomy" id="3075929"/>
    <lineage>
        <taxon>Bacteria</taxon>
        <taxon>Bacillati</taxon>
        <taxon>Actinomycetota</taxon>
        <taxon>Actinomycetes</taxon>
        <taxon>Propionibacteriales</taxon>
        <taxon>Kribbellaceae</taxon>
        <taxon>Kribbella</taxon>
    </lineage>
</organism>
<dbReference type="CDD" id="cd17631">
    <property type="entry name" value="FACL_FadD13-like"/>
    <property type="match status" value="1"/>
</dbReference>
<dbReference type="InterPro" id="IPR045851">
    <property type="entry name" value="AMP-bd_C_sf"/>
</dbReference>
<dbReference type="InterPro" id="IPR050237">
    <property type="entry name" value="ATP-dep_AMP-bd_enzyme"/>
</dbReference>
<gene>
    <name evidence="3" type="ORF">EV645_0844</name>
</gene>
<feature type="domain" description="AMP-binding enzyme C-terminal" evidence="2">
    <location>
        <begin position="433"/>
        <end position="508"/>
    </location>
</feature>
<name>A0A4Q7X6S9_9ACTN</name>
<comment type="caution">
    <text evidence="3">The sequence shown here is derived from an EMBL/GenBank/DDBJ whole genome shotgun (WGS) entry which is preliminary data.</text>
</comment>
<accession>A0A4Q7X6S9</accession>
<dbReference type="GO" id="GO:0016877">
    <property type="term" value="F:ligase activity, forming carbon-sulfur bonds"/>
    <property type="evidence" value="ECO:0007669"/>
    <property type="project" value="UniProtKB-ARBA"/>
</dbReference>
<dbReference type="PANTHER" id="PTHR43767:SF7">
    <property type="entry name" value="MEDIUM_LONG-CHAIN-FATTY-ACID--COA LIGASE FADD8"/>
    <property type="match status" value="1"/>
</dbReference>